<feature type="compositionally biased region" description="Pro residues" evidence="1">
    <location>
        <begin position="732"/>
        <end position="741"/>
    </location>
</feature>
<feature type="compositionally biased region" description="Pro residues" evidence="1">
    <location>
        <begin position="837"/>
        <end position="856"/>
    </location>
</feature>
<feature type="region of interest" description="Disordered" evidence="1">
    <location>
        <begin position="835"/>
        <end position="935"/>
    </location>
</feature>
<reference evidence="2 3" key="1">
    <citation type="submission" date="2021-11" db="EMBL/GenBank/DDBJ databases">
        <title>Black yeast isolated from Biological Soil Crust.</title>
        <authorList>
            <person name="Kurbessoian T."/>
        </authorList>
    </citation>
    <scope>NUCLEOTIDE SEQUENCE [LARGE SCALE GENOMIC DNA]</scope>
    <source>
        <strain evidence="2 3">CCFEE 5522</strain>
    </source>
</reference>
<feature type="region of interest" description="Disordered" evidence="1">
    <location>
        <begin position="1"/>
        <end position="70"/>
    </location>
</feature>
<gene>
    <name evidence="2" type="ORF">LTR36_010595</name>
</gene>
<feature type="compositionally biased region" description="Polar residues" evidence="1">
    <location>
        <begin position="655"/>
        <end position="670"/>
    </location>
</feature>
<comment type="caution">
    <text evidence="2">The sequence shown here is derived from an EMBL/GenBank/DDBJ whole genome shotgun (WGS) entry which is preliminary data.</text>
</comment>
<feature type="compositionally biased region" description="Polar residues" evidence="1">
    <location>
        <begin position="358"/>
        <end position="378"/>
    </location>
</feature>
<feature type="compositionally biased region" description="Pro residues" evidence="1">
    <location>
        <begin position="478"/>
        <end position="493"/>
    </location>
</feature>
<feature type="compositionally biased region" description="Basic and acidic residues" evidence="1">
    <location>
        <begin position="56"/>
        <end position="69"/>
    </location>
</feature>
<name>A0AAV9JRM2_9PEZI</name>
<accession>A0AAV9JRM2</accession>
<organism evidence="2 3">
    <name type="scientific">Oleoguttula mirabilis</name>
    <dbReference type="NCBI Taxonomy" id="1507867"/>
    <lineage>
        <taxon>Eukaryota</taxon>
        <taxon>Fungi</taxon>
        <taxon>Dikarya</taxon>
        <taxon>Ascomycota</taxon>
        <taxon>Pezizomycotina</taxon>
        <taxon>Dothideomycetes</taxon>
        <taxon>Dothideomycetidae</taxon>
        <taxon>Mycosphaerellales</taxon>
        <taxon>Teratosphaeriaceae</taxon>
        <taxon>Oleoguttula</taxon>
    </lineage>
</organism>
<protein>
    <submittedName>
        <fullName evidence="2">Uncharacterized protein</fullName>
    </submittedName>
</protein>
<feature type="region of interest" description="Disordered" evidence="1">
    <location>
        <begin position="104"/>
        <end position="147"/>
    </location>
</feature>
<feature type="region of interest" description="Disordered" evidence="1">
    <location>
        <begin position="642"/>
        <end position="745"/>
    </location>
</feature>
<feature type="region of interest" description="Disordered" evidence="1">
    <location>
        <begin position="315"/>
        <end position="548"/>
    </location>
</feature>
<evidence type="ECO:0000256" key="1">
    <source>
        <dbReference type="SAM" id="MobiDB-lite"/>
    </source>
</evidence>
<feature type="compositionally biased region" description="Polar residues" evidence="1">
    <location>
        <begin position="317"/>
        <end position="342"/>
    </location>
</feature>
<proteinExistence type="predicted"/>
<sequence length="958" mass="103000">MQRADSPASLRSQEAAGSRPPTAAGPKAAYRLFPSVEPTPPASPVSLQKAALSRVESQRRRSSSLDDTARTAAVNNAARLSQLTVRRGRKASVCDLKPMSTVQELPVDSPTVPARYTPKTVTSPVSEEAGHGRSSSAPTECVRDSQQSTGATHVLAWMSRQAAASTQSLHGLGLTLDEGKRPASRQGSRWKPNLRVNVGGDKEGPAPPPPPKSPRHHSRDSSAHSRTPSAHSRWSSTDGSPIAVAQSVACTAVKPIFVNFRPGSSTSFRTPPTAPETQESYFLQNTDAEVRYVMGAPKVAPRRIKKMLLRKPLPVHASQQTATPPLQLPSSKFSTGSPTSDFQAEGETTPRAMAPKPETQSSVYSETNTMYNDNSPMPTTAEARVLPPPTPRKNSFGWKEIESGPEHMAAKSGALSLSLSPPTPWKDSFHLKKGSDELATAAAQDKSADTTSRPPSATPYKSHRKASLIVTTRLEPPSRVPPPRPESPQPPTKQEPAVSVRSLMTEPSSRGVTPEPPLKPTVDRPTPELPFRSSTPDPTSRSDTLRNPLDTLKDLAKQTEALHARYASLRSDRQGMSTSIVSGLREQKAGPDYCNTLLDKHLCLAAINSSMDICFAKLKSLDCRKEEALTNVLAQRDAKHTLDKVRRSTAMHARSANSLRSTESGRSTPEPQVGAEGARPQQQRSASKLRKDSAREDETDVLAEAKRARKNSTGSESAANNNNKRNTMIRSPAPPPPPPPQSLLLQTAEPEDYYPSTDAEAEEPKKIRIKGAKAAKILGLMREAVEIHRPGSPSITLPDDMLDRTVTVTPAFVGGGGGPALLEVHIPISTSPLMRILPPPSSPAPTMPLPAPPPPRKNNTPEDSSPTLSTGTAARRSGSRSRTSASRSRSRSRAESSVDSSSPEDEEAEAEEVATPQEERAEPPPLPAVKGSERGLVQSIQVFVDDEILDSYYASARK</sequence>
<feature type="compositionally biased region" description="Low complexity" evidence="1">
    <location>
        <begin position="869"/>
        <end position="887"/>
    </location>
</feature>
<dbReference type="AlphaFoldDB" id="A0AAV9JRM2"/>
<keyword evidence="3" id="KW-1185">Reference proteome</keyword>
<feature type="region of interest" description="Disordered" evidence="1">
    <location>
        <begin position="174"/>
        <end position="238"/>
    </location>
</feature>
<feature type="compositionally biased region" description="Polar residues" evidence="1">
    <location>
        <begin position="227"/>
        <end position="238"/>
    </location>
</feature>
<evidence type="ECO:0000313" key="3">
    <source>
        <dbReference type="Proteomes" id="UP001324427"/>
    </source>
</evidence>
<dbReference type="Proteomes" id="UP001324427">
    <property type="component" value="Unassembled WGS sequence"/>
</dbReference>
<feature type="compositionally biased region" description="Polar residues" evidence="1">
    <location>
        <begin position="133"/>
        <end position="147"/>
    </location>
</feature>
<feature type="compositionally biased region" description="Acidic residues" evidence="1">
    <location>
        <begin position="902"/>
        <end position="912"/>
    </location>
</feature>
<dbReference type="EMBL" id="JAVFHQ010000009">
    <property type="protein sequence ID" value="KAK4547876.1"/>
    <property type="molecule type" value="Genomic_DNA"/>
</dbReference>
<feature type="compositionally biased region" description="Polar residues" evidence="1">
    <location>
        <begin position="711"/>
        <end position="729"/>
    </location>
</feature>
<feature type="compositionally biased region" description="Low complexity" evidence="1">
    <location>
        <begin position="532"/>
        <end position="542"/>
    </location>
</feature>
<feature type="compositionally biased region" description="Basic and acidic residues" evidence="1">
    <location>
        <begin position="427"/>
        <end position="436"/>
    </location>
</feature>
<feature type="compositionally biased region" description="Basic and acidic residues" evidence="1">
    <location>
        <begin position="399"/>
        <end position="409"/>
    </location>
</feature>
<evidence type="ECO:0000313" key="2">
    <source>
        <dbReference type="EMBL" id="KAK4547876.1"/>
    </source>
</evidence>